<feature type="region of interest" description="Disordered" evidence="1">
    <location>
        <begin position="1"/>
        <end position="24"/>
    </location>
</feature>
<name>A0A7S0WTZ7_9CHLO</name>
<dbReference type="EMBL" id="HBFA01031990">
    <property type="protein sequence ID" value="CAD8682830.1"/>
    <property type="molecule type" value="Transcribed_RNA"/>
</dbReference>
<evidence type="ECO:0000313" key="2">
    <source>
        <dbReference type="EMBL" id="CAD8682830.1"/>
    </source>
</evidence>
<evidence type="ECO:0008006" key="3">
    <source>
        <dbReference type="Google" id="ProtNLM"/>
    </source>
</evidence>
<gene>
    <name evidence="2" type="ORF">POBO1169_LOCUS16114</name>
</gene>
<accession>A0A7S0WTZ7</accession>
<dbReference type="PANTHER" id="PTHR37227">
    <property type="entry name" value="OS01G0219000 PROTEIN"/>
    <property type="match status" value="1"/>
</dbReference>
<dbReference type="PANTHER" id="PTHR37227:SF2">
    <property type="entry name" value="OS01G0219000 PROTEIN"/>
    <property type="match status" value="1"/>
</dbReference>
<dbReference type="AlphaFoldDB" id="A0A7S0WTZ7"/>
<dbReference type="InterPro" id="IPR016565">
    <property type="entry name" value="Proteasome_assmbl_chp_1"/>
</dbReference>
<organism evidence="2">
    <name type="scientific">Pyramimonas obovata</name>
    <dbReference type="NCBI Taxonomy" id="1411642"/>
    <lineage>
        <taxon>Eukaryota</taxon>
        <taxon>Viridiplantae</taxon>
        <taxon>Chlorophyta</taxon>
        <taxon>Pyramimonadophyceae</taxon>
        <taxon>Pyramimonadales</taxon>
        <taxon>Pyramimonadaceae</taxon>
        <taxon>Pyramimonas</taxon>
        <taxon>Pyramimonas incertae sedis</taxon>
    </lineage>
</organism>
<sequence length="275" mass="29132">MGDIDHLTDPWGIPSRGHDEDEEREMELLNSTPSHAVLLNWTKAAKAQFKDGKLRPKVLIIGTSQTACLLIHHMIPGKTVAGSVVLPEISMRNNTVLGASLKDKSCFMYTMNDSADVLVIACQYPVPGERAQAWTKAVLGAVSAERIVVLGRTAASALRSCAPPPNGLLTVQTDAYRSLGQSQEPFLPAGSVMDGLPAAIVQYSQARGAAARALSAVEAAPVPDTIAVEEMATALSRELQQVPEGGSVLDLAALRDAKKSIEAELSTSSYATLFA</sequence>
<dbReference type="GO" id="GO:0043248">
    <property type="term" value="P:proteasome assembly"/>
    <property type="evidence" value="ECO:0007669"/>
    <property type="project" value="InterPro"/>
</dbReference>
<proteinExistence type="predicted"/>
<dbReference type="Pfam" id="PF16094">
    <property type="entry name" value="PAC1"/>
    <property type="match status" value="1"/>
</dbReference>
<dbReference type="GO" id="GO:0005783">
    <property type="term" value="C:endoplasmic reticulum"/>
    <property type="evidence" value="ECO:0007669"/>
    <property type="project" value="InterPro"/>
</dbReference>
<evidence type="ECO:0000256" key="1">
    <source>
        <dbReference type="SAM" id="MobiDB-lite"/>
    </source>
</evidence>
<reference evidence="2" key="1">
    <citation type="submission" date="2021-01" db="EMBL/GenBank/DDBJ databases">
        <authorList>
            <person name="Corre E."/>
            <person name="Pelletier E."/>
            <person name="Niang G."/>
            <person name="Scheremetjew M."/>
            <person name="Finn R."/>
            <person name="Kale V."/>
            <person name="Holt S."/>
            <person name="Cochrane G."/>
            <person name="Meng A."/>
            <person name="Brown T."/>
            <person name="Cohen L."/>
        </authorList>
    </citation>
    <scope>NUCLEOTIDE SEQUENCE</scope>
    <source>
        <strain evidence="2">CCMP722</strain>
    </source>
</reference>
<protein>
    <recommendedName>
        <fullName evidence="3">Proteasome assembly chaperone 1</fullName>
    </recommendedName>
</protein>